<dbReference type="Gene3D" id="3.30.565.60">
    <property type="match status" value="1"/>
</dbReference>
<dbReference type="InterPro" id="IPR007421">
    <property type="entry name" value="Schlafen_AlbA_2_dom"/>
</dbReference>
<dbReference type="InterPro" id="IPR036388">
    <property type="entry name" value="WH-like_DNA-bd_sf"/>
</dbReference>
<proteinExistence type="predicted"/>
<evidence type="ECO:0000259" key="1">
    <source>
        <dbReference type="Pfam" id="PF04326"/>
    </source>
</evidence>
<dbReference type="AlphaFoldDB" id="A0A927WT01"/>
<name>A0A927WT01_SELRU</name>
<protein>
    <submittedName>
        <fullName evidence="2">AAA family ATPase</fullName>
    </submittedName>
</protein>
<dbReference type="InterPro" id="IPR038461">
    <property type="entry name" value="Schlafen_AlbA_2_dom_sf"/>
</dbReference>
<evidence type="ECO:0000313" key="2">
    <source>
        <dbReference type="EMBL" id="MBE6093372.1"/>
    </source>
</evidence>
<dbReference type="PANTHER" id="PTHR30595">
    <property type="entry name" value="GLPR-RELATED TRANSCRIPTIONAL REPRESSOR"/>
    <property type="match status" value="1"/>
</dbReference>
<evidence type="ECO:0000313" key="3">
    <source>
        <dbReference type="Proteomes" id="UP000761380"/>
    </source>
</evidence>
<comment type="caution">
    <text evidence="2">The sequence shown here is derived from an EMBL/GenBank/DDBJ whole genome shotgun (WGS) entry which is preliminary data.</text>
</comment>
<dbReference type="Gene3D" id="3.30.950.30">
    <property type="entry name" value="Schlafen, AAA domain"/>
    <property type="match status" value="1"/>
</dbReference>
<dbReference type="InterPro" id="IPR038475">
    <property type="entry name" value="RecG_C_sf"/>
</dbReference>
<dbReference type="Proteomes" id="UP000761380">
    <property type="component" value="Unassembled WGS sequence"/>
</dbReference>
<dbReference type="PANTHER" id="PTHR30595:SF6">
    <property type="entry name" value="SCHLAFEN ALBA-2 DOMAIN-CONTAINING PROTEIN"/>
    <property type="match status" value="1"/>
</dbReference>
<sequence>MRETRNLEFKEQVTNTFLKTVSAFANYDGGEILFGLTDDGNVKGMADPERVCLDIENKINDSIDPVPEYTLNINERTSVVTLKVIEGLHKPYFYKSKAYRRNDSASIPVDRLELERLILEGQNRSFEELPACRRDLSFQLLDEKLKKALNIKTVNLDTLKTLELYSDENGYNQAAALLADNNDFSGLDMARFGDSISIILDRETCEHVSILKLYDQAMQMYRKYYQYEQIKGSYRESIAMIPEEAFREAIANAIVHRTWDVKAHINVSMFSDRIEITSPGGLPKGMDKEAYLRGGISMLRNRIIGSVFFRLHLIERFGTGVRRIKEEYMDSKIKPVFDLTENTIKITLPVKEKGSSLTEDENRVYQLLKGREMPSSAISEAVGFGKNKTVDILKALVKKGYANVSGKGRGTRYSLK</sequence>
<reference evidence="2" key="1">
    <citation type="submission" date="2019-04" db="EMBL/GenBank/DDBJ databases">
        <title>Evolution of Biomass-Degrading Anaerobic Consortia Revealed by Metagenomics.</title>
        <authorList>
            <person name="Peng X."/>
        </authorList>
    </citation>
    <scope>NUCLEOTIDE SEQUENCE</scope>
    <source>
        <strain evidence="2">SIG240</strain>
    </source>
</reference>
<organism evidence="2 3">
    <name type="scientific">Selenomonas ruminantium</name>
    <dbReference type="NCBI Taxonomy" id="971"/>
    <lineage>
        <taxon>Bacteria</taxon>
        <taxon>Bacillati</taxon>
        <taxon>Bacillota</taxon>
        <taxon>Negativicutes</taxon>
        <taxon>Selenomonadales</taxon>
        <taxon>Selenomonadaceae</taxon>
        <taxon>Selenomonas</taxon>
    </lineage>
</organism>
<dbReference type="Gene3D" id="1.10.10.10">
    <property type="entry name" value="Winged helix-like DNA-binding domain superfamily/Winged helix DNA-binding domain"/>
    <property type="match status" value="1"/>
</dbReference>
<dbReference type="EMBL" id="SVBY01000077">
    <property type="protein sequence ID" value="MBE6093372.1"/>
    <property type="molecule type" value="Genomic_DNA"/>
</dbReference>
<dbReference type="Pfam" id="PF13749">
    <property type="entry name" value="HATPase_c_4"/>
    <property type="match status" value="1"/>
</dbReference>
<feature type="domain" description="Schlafen AlbA-2" evidence="1">
    <location>
        <begin position="3"/>
        <end position="108"/>
    </location>
</feature>
<gene>
    <name evidence="2" type="ORF">E7201_09445</name>
</gene>
<accession>A0A927WT01</accession>
<dbReference type="Pfam" id="PF04326">
    <property type="entry name" value="SLFN_AlbA_2"/>
    <property type="match status" value="1"/>
</dbReference>